<dbReference type="Proteomes" id="UP001165090">
    <property type="component" value="Unassembled WGS sequence"/>
</dbReference>
<feature type="region of interest" description="Disordered" evidence="1">
    <location>
        <begin position="915"/>
        <end position="945"/>
    </location>
</feature>
<protein>
    <recommendedName>
        <fullName evidence="4">Nucleolus and neural progenitor protein-like N-terminal domain-containing protein</fullName>
    </recommendedName>
</protein>
<feature type="region of interest" description="Disordered" evidence="1">
    <location>
        <begin position="724"/>
        <end position="772"/>
    </location>
</feature>
<gene>
    <name evidence="2" type="ORF">VaNZ11_015739</name>
</gene>
<feature type="region of interest" description="Disordered" evidence="1">
    <location>
        <begin position="645"/>
        <end position="688"/>
    </location>
</feature>
<dbReference type="PANTHER" id="PTHR34786:SF1">
    <property type="entry name" value="OS09G0504900 PROTEIN"/>
    <property type="match status" value="1"/>
</dbReference>
<evidence type="ECO:0000256" key="1">
    <source>
        <dbReference type="SAM" id="MobiDB-lite"/>
    </source>
</evidence>
<dbReference type="PANTHER" id="PTHR34786">
    <property type="entry name" value="OS09G0504900 PROTEIN"/>
    <property type="match status" value="1"/>
</dbReference>
<comment type="caution">
    <text evidence="2">The sequence shown here is derived from an EMBL/GenBank/DDBJ whole genome shotgun (WGS) entry which is preliminary data.</text>
</comment>
<sequence length="945" mass="95162">MSTLEAAEGRVWALPGHLRRTIQVSCYGDLTSQFRQANIPVLKACLDASSFWNEVCILDRLIYKNTYQHRGAHLMRYMKEMRRVLTLLRELHLEGLMDDLYCMLQRGGVVPKAAASATGGGGATGRAAAAAAGTTRKGKVTTEDGNIGTGGGGGSGGRTSYRLPCREAAAAILKQIIVGCALVMGLQAPLQRAAAHLAAQVALTFFVPMCTVGCAVLARIKVLSLQLLVDYVRAYNAIADLLPLLPASTAVSPEGGDAALLLQPALAAALQPPTGKASTAVVTESMASEPRVLPGTSRAATAMQQKQQQAQVHQQEEIRSRSLKQMLERGNMPSDDLLQPATAIRKNNSAAEGLTAAMQPAAASAAPATGPVSQRLPAAEWPQRQVAPIPLPQMVRCRWDEHVHSAYLEPVLSGGPDQPEPTWQERAAKAAERYGYMIAVQCDPQVAVADLDTVGPVVPLSSEANRLTHSVRSARPRTGFARTAGGSATAATANVVAAPPSAAESNMGVRISRRSFFDLMASKRPTGLSAVQPVASGKRVHAAQAMTHLQVSDDRVAKRQKGPNGAAVAMVANVNVDGATAVTEPVAARSGGSLTTAAVAAIATTVITPAATVTAAPLPQPAGAGPSVPDSHVVSYTTRHGFVLGLGNTKSSSGGNNGGGHGGPVQPTSATGPSYEPRCSVVSDKAEDQSVDWLKDGATASGDAPAGALPAAVPIVAALPRLASTTPAPSPAPVTRGSMARPSRSGAKPAFLAVPPSNLSSRAGTAGSTAGGGSGVMVPGAAAAVVPQPNPGDHDGGRLALTHGSVSADGVAATKDDPLLGIILQGRVGDRGRGRGVSGGGGSSCTRPGLLSAGKASRASSGAAAAAAGGGSGGSLAATLDLLLEGLVAAPGEGAAGGMHPGGLAGNAGGCGLGGDTASRGGTLAPGRGSGGARGRSGGQTSKWR</sequence>
<feature type="region of interest" description="Disordered" evidence="1">
    <location>
        <begin position="830"/>
        <end position="853"/>
    </location>
</feature>
<reference evidence="2 3" key="1">
    <citation type="journal article" date="2023" name="IScience">
        <title>Expanded male sex-determining region conserved during the evolution of homothallism in the green alga Volvox.</title>
        <authorList>
            <person name="Yamamoto K."/>
            <person name="Matsuzaki R."/>
            <person name="Mahakham W."/>
            <person name="Heman W."/>
            <person name="Sekimoto H."/>
            <person name="Kawachi M."/>
            <person name="Minakuchi Y."/>
            <person name="Toyoda A."/>
            <person name="Nozaki H."/>
        </authorList>
    </citation>
    <scope>NUCLEOTIDE SEQUENCE [LARGE SCALE GENOMIC DNA]</scope>
    <source>
        <strain evidence="2 3">NIES-4468</strain>
    </source>
</reference>
<name>A0ABQ5SMG8_9CHLO</name>
<organism evidence="2 3">
    <name type="scientific">Volvox africanus</name>
    <dbReference type="NCBI Taxonomy" id="51714"/>
    <lineage>
        <taxon>Eukaryota</taxon>
        <taxon>Viridiplantae</taxon>
        <taxon>Chlorophyta</taxon>
        <taxon>core chlorophytes</taxon>
        <taxon>Chlorophyceae</taxon>
        <taxon>CS clade</taxon>
        <taxon>Chlamydomonadales</taxon>
        <taxon>Volvocaceae</taxon>
        <taxon>Volvox</taxon>
    </lineage>
</organism>
<feature type="non-terminal residue" evidence="2">
    <location>
        <position position="945"/>
    </location>
</feature>
<keyword evidence="3" id="KW-1185">Reference proteome</keyword>
<accession>A0ABQ5SMG8</accession>
<feature type="compositionally biased region" description="Low complexity" evidence="1">
    <location>
        <begin position="645"/>
        <end position="654"/>
    </location>
</feature>
<feature type="compositionally biased region" description="Gly residues" evidence="1">
    <location>
        <begin position="928"/>
        <end position="938"/>
    </location>
</feature>
<evidence type="ECO:0000313" key="3">
    <source>
        <dbReference type="Proteomes" id="UP001165090"/>
    </source>
</evidence>
<evidence type="ECO:0000313" key="2">
    <source>
        <dbReference type="EMBL" id="GLI70715.1"/>
    </source>
</evidence>
<dbReference type="EMBL" id="BSDZ01000094">
    <property type="protein sequence ID" value="GLI70715.1"/>
    <property type="molecule type" value="Genomic_DNA"/>
</dbReference>
<proteinExistence type="predicted"/>
<evidence type="ECO:0008006" key="4">
    <source>
        <dbReference type="Google" id="ProtNLM"/>
    </source>
</evidence>